<evidence type="ECO:0000259" key="2">
    <source>
        <dbReference type="SMART" id="SM00198"/>
    </source>
</evidence>
<dbReference type="Proteomes" id="UP001176961">
    <property type="component" value="Unassembled WGS sequence"/>
</dbReference>
<evidence type="ECO:0000256" key="1">
    <source>
        <dbReference type="SAM" id="SignalP"/>
    </source>
</evidence>
<dbReference type="InterPro" id="IPR001283">
    <property type="entry name" value="CRISP-related"/>
</dbReference>
<keyword evidence="1" id="KW-0732">Signal</keyword>
<evidence type="ECO:0000313" key="4">
    <source>
        <dbReference type="Proteomes" id="UP001176961"/>
    </source>
</evidence>
<dbReference type="InterPro" id="IPR018244">
    <property type="entry name" value="Allrgn_V5/Tpx1_CS"/>
</dbReference>
<dbReference type="SMART" id="SM00198">
    <property type="entry name" value="SCP"/>
    <property type="match status" value="2"/>
</dbReference>
<dbReference type="Pfam" id="PF00188">
    <property type="entry name" value="CAP"/>
    <property type="match status" value="2"/>
</dbReference>
<dbReference type="GO" id="GO:0005576">
    <property type="term" value="C:extracellular region"/>
    <property type="evidence" value="ECO:0007669"/>
    <property type="project" value="InterPro"/>
</dbReference>
<feature type="signal peptide" evidence="1">
    <location>
        <begin position="1"/>
        <end position="22"/>
    </location>
</feature>
<keyword evidence="4" id="KW-1185">Reference proteome</keyword>
<evidence type="ECO:0000313" key="3">
    <source>
        <dbReference type="EMBL" id="CAJ0592112.1"/>
    </source>
</evidence>
<dbReference type="InterPro" id="IPR035940">
    <property type="entry name" value="CAP_sf"/>
</dbReference>
<dbReference type="InterPro" id="IPR014044">
    <property type="entry name" value="CAP_dom"/>
</dbReference>
<reference evidence="3" key="1">
    <citation type="submission" date="2023-07" db="EMBL/GenBank/DDBJ databases">
        <authorList>
            <consortium name="CYATHOMIX"/>
        </authorList>
    </citation>
    <scope>NUCLEOTIDE SEQUENCE</scope>
    <source>
        <strain evidence="3">N/A</strain>
    </source>
</reference>
<feature type="domain" description="SCP" evidence="2">
    <location>
        <begin position="41"/>
        <end position="195"/>
    </location>
</feature>
<dbReference type="PANTHER" id="PTHR10334">
    <property type="entry name" value="CYSTEINE-RICH SECRETORY PROTEIN-RELATED"/>
    <property type="match status" value="1"/>
</dbReference>
<proteinExistence type="predicted"/>
<name>A0AA36DU51_CYLNA</name>
<dbReference type="PRINTS" id="PR00837">
    <property type="entry name" value="V5TPXLIKE"/>
</dbReference>
<accession>A0AA36DU51</accession>
<dbReference type="PROSITE" id="PS01010">
    <property type="entry name" value="CRISP_2"/>
    <property type="match status" value="1"/>
</dbReference>
<dbReference type="EMBL" id="CATQJL010000001">
    <property type="protein sequence ID" value="CAJ0592112.1"/>
    <property type="molecule type" value="Genomic_DNA"/>
</dbReference>
<gene>
    <name evidence="3" type="ORF">CYNAS_LOCUS4095</name>
</gene>
<organism evidence="3 4">
    <name type="scientific">Cylicocyclus nassatus</name>
    <name type="common">Nematode worm</name>
    <dbReference type="NCBI Taxonomy" id="53992"/>
    <lineage>
        <taxon>Eukaryota</taxon>
        <taxon>Metazoa</taxon>
        <taxon>Ecdysozoa</taxon>
        <taxon>Nematoda</taxon>
        <taxon>Chromadorea</taxon>
        <taxon>Rhabditida</taxon>
        <taxon>Rhabditina</taxon>
        <taxon>Rhabditomorpha</taxon>
        <taxon>Strongyloidea</taxon>
        <taxon>Strongylidae</taxon>
        <taxon>Cylicocyclus</taxon>
    </lineage>
</organism>
<dbReference type="SUPFAM" id="SSF55797">
    <property type="entry name" value="PR-1-like"/>
    <property type="match status" value="2"/>
</dbReference>
<dbReference type="CDD" id="cd05380">
    <property type="entry name" value="CAP_euk"/>
    <property type="match status" value="2"/>
</dbReference>
<dbReference type="PROSITE" id="PS01009">
    <property type="entry name" value="CRISP_1"/>
    <property type="match status" value="1"/>
</dbReference>
<sequence length="374" mass="41185">MIASVNLFTGAILLALTACSAAIYREKRATYYCSNNGMTDAIRDQILNYHNAARLRVARGVEPNNVGYLNPAKNMYRLDWDCDMERQAQAAIASCPSTLETWSNMAQNLQWYTSSGSFSDPATQINSALNTWWGAARQYGVTDSKNRYRNSNLYSFANMVFPETTKIGCAYRICPGATNTMTITCLYNGIGYFTNQVMWETGSACVTGADCTTYPYSGCSGGLCIKGPDVQVEASAIRNANKCVYAHSTDAERPNLGENIWFTTAQNFDKVKAATQASQYWWDELEEYGIGPSNNLTLAIWNRPNDVGHYTQMAWDTSYRLGCAVTSCSGFTYVVCQYGPGGNYFNNLIYTIGNPCTGCGSYTCSTTEGLCNVV</sequence>
<dbReference type="Gene3D" id="3.40.33.10">
    <property type="entry name" value="CAP"/>
    <property type="match status" value="2"/>
</dbReference>
<feature type="domain" description="SCP" evidence="2">
    <location>
        <begin position="226"/>
        <end position="346"/>
    </location>
</feature>
<feature type="chain" id="PRO_5041423841" description="SCP domain-containing protein" evidence="1">
    <location>
        <begin position="23"/>
        <end position="374"/>
    </location>
</feature>
<protein>
    <recommendedName>
        <fullName evidence="2">SCP domain-containing protein</fullName>
    </recommendedName>
</protein>
<dbReference type="AlphaFoldDB" id="A0AA36DU51"/>
<comment type="caution">
    <text evidence="3">The sequence shown here is derived from an EMBL/GenBank/DDBJ whole genome shotgun (WGS) entry which is preliminary data.</text>
</comment>